<dbReference type="OrthoDB" id="6162750at2759"/>
<proteinExistence type="predicted"/>
<dbReference type="AlphaFoldDB" id="A0A8B6CRJ4"/>
<protein>
    <recommendedName>
        <fullName evidence="3">Peptidase S1 domain-containing protein</fullName>
    </recommendedName>
</protein>
<dbReference type="EMBL" id="UYJE01002199">
    <property type="protein sequence ID" value="VDI08562.1"/>
    <property type="molecule type" value="Genomic_DNA"/>
</dbReference>
<dbReference type="InterPro" id="IPR043504">
    <property type="entry name" value="Peptidase_S1_PA_chymotrypsin"/>
</dbReference>
<comment type="caution">
    <text evidence="1">The sequence shown here is derived from an EMBL/GenBank/DDBJ whole genome shotgun (WGS) entry which is preliminary data.</text>
</comment>
<reference evidence="1" key="1">
    <citation type="submission" date="2018-11" db="EMBL/GenBank/DDBJ databases">
        <authorList>
            <person name="Alioto T."/>
            <person name="Alioto T."/>
        </authorList>
    </citation>
    <scope>NUCLEOTIDE SEQUENCE</scope>
</reference>
<dbReference type="PANTHER" id="PTHR14389:SF3">
    <property type="entry name" value="PROTEIN FAM111A-LIKE"/>
    <property type="match status" value="1"/>
</dbReference>
<keyword evidence="2" id="KW-1185">Reference proteome</keyword>
<gene>
    <name evidence="1" type="ORF">MGAL_10B088716</name>
</gene>
<dbReference type="Pfam" id="PF13365">
    <property type="entry name" value="Trypsin_2"/>
    <property type="match status" value="1"/>
</dbReference>
<dbReference type="Proteomes" id="UP000596742">
    <property type="component" value="Unassembled WGS sequence"/>
</dbReference>
<dbReference type="PANTHER" id="PTHR14389">
    <property type="entry name" value="SI:CH1073-475A24.1"/>
    <property type="match status" value="1"/>
</dbReference>
<evidence type="ECO:0008006" key="3">
    <source>
        <dbReference type="Google" id="ProtNLM"/>
    </source>
</evidence>
<sequence length="491" mass="56161">MCITVSHNLFFEDKSSLRVVVKLNSSSDTKHRDIIKKLNKMQAKINVGQQTIELESASSGSIVITATVKWYQIRDHDHFNTELISFIRRSLKAVGKQLKHVCDANIVVVVDNSADDCKESDEKIHDWKGKKKMKLRSDSSKSMKPESNIEWLDHEIAVEGHEDAEKDYILELPNNITEKKLFMIIKKLEKDTSNRSLTVLVKKDDTSANFLKKTDFDFESVRNKEVQIEAAKSVGIIRGPKCTGTGWRVGPDYVITAWHVVKDNTVADSNENDIEDRVQNDTFNIQFHYKEENQFDTSKFKFDKIVFFNDELDTAILKLSCKRRTILPPKIDKFRKIASSDKKELCLVGHPSGKPQTVDSKIQFYQLDVAHLRKVKKYALQHFSDGNTYERMDNTKFILYNCYSTHGSSGSVGIVIEESHKDPVAVLMHLSGYPRNAYDGTLQKAEIQTLKENGNIIEVEQGVKIESIFEAMETTHSDLRREIFGSVNQFQ</sequence>
<dbReference type="InterPro" id="IPR009003">
    <property type="entry name" value="Peptidase_S1_PA"/>
</dbReference>
<evidence type="ECO:0000313" key="1">
    <source>
        <dbReference type="EMBL" id="VDI08562.1"/>
    </source>
</evidence>
<dbReference type="SUPFAM" id="SSF50494">
    <property type="entry name" value="Trypsin-like serine proteases"/>
    <property type="match status" value="1"/>
</dbReference>
<dbReference type="Gene3D" id="2.40.10.10">
    <property type="entry name" value="Trypsin-like serine proteases"/>
    <property type="match status" value="2"/>
</dbReference>
<name>A0A8B6CRJ4_MYTGA</name>
<organism evidence="1 2">
    <name type="scientific">Mytilus galloprovincialis</name>
    <name type="common">Mediterranean mussel</name>
    <dbReference type="NCBI Taxonomy" id="29158"/>
    <lineage>
        <taxon>Eukaryota</taxon>
        <taxon>Metazoa</taxon>
        <taxon>Spiralia</taxon>
        <taxon>Lophotrochozoa</taxon>
        <taxon>Mollusca</taxon>
        <taxon>Bivalvia</taxon>
        <taxon>Autobranchia</taxon>
        <taxon>Pteriomorphia</taxon>
        <taxon>Mytilida</taxon>
        <taxon>Mytiloidea</taxon>
        <taxon>Mytilidae</taxon>
        <taxon>Mytilinae</taxon>
        <taxon>Mytilus</taxon>
    </lineage>
</organism>
<accession>A0A8B6CRJ4</accession>
<evidence type="ECO:0000313" key="2">
    <source>
        <dbReference type="Proteomes" id="UP000596742"/>
    </source>
</evidence>